<evidence type="ECO:0000259" key="1">
    <source>
        <dbReference type="Pfam" id="PF03636"/>
    </source>
</evidence>
<protein>
    <submittedName>
        <fullName evidence="2">Glycoside hydrolase family 65 protein</fullName>
    </submittedName>
</protein>
<dbReference type="GO" id="GO:0004553">
    <property type="term" value="F:hydrolase activity, hydrolyzing O-glycosyl compounds"/>
    <property type="evidence" value="ECO:0007669"/>
    <property type="project" value="TreeGrafter"/>
</dbReference>
<feature type="domain" description="Glycoside hydrolase family 65 N-terminal" evidence="1">
    <location>
        <begin position="14"/>
        <end position="265"/>
    </location>
</feature>
<evidence type="ECO:0000313" key="2">
    <source>
        <dbReference type="EMBL" id="HIX01914.1"/>
    </source>
</evidence>
<dbReference type="InterPro" id="IPR011013">
    <property type="entry name" value="Gal_mutarotase_sf_dom"/>
</dbReference>
<dbReference type="EMBL" id="DXFP01000035">
    <property type="protein sequence ID" value="HIX01914.1"/>
    <property type="molecule type" value="Genomic_DNA"/>
</dbReference>
<dbReference type="PANTHER" id="PTHR11051:SF14">
    <property type="entry name" value="MALTOSE PHOSPHORYLASE"/>
    <property type="match status" value="1"/>
</dbReference>
<accession>A0A9D2A9V4</accession>
<organism evidence="2 3">
    <name type="scientific">Candidatus Ligilactobacillus excrementigallinarum</name>
    <dbReference type="NCBI Taxonomy" id="2838641"/>
    <lineage>
        <taxon>Bacteria</taxon>
        <taxon>Bacillati</taxon>
        <taxon>Bacillota</taxon>
        <taxon>Bacilli</taxon>
        <taxon>Lactobacillales</taxon>
        <taxon>Lactobacillaceae</taxon>
        <taxon>Ligilactobacillus</taxon>
    </lineage>
</organism>
<keyword evidence="2" id="KW-0378">Hydrolase</keyword>
<dbReference type="GO" id="GO:0005975">
    <property type="term" value="P:carbohydrate metabolic process"/>
    <property type="evidence" value="ECO:0007669"/>
    <property type="project" value="InterPro"/>
</dbReference>
<dbReference type="Proteomes" id="UP000823963">
    <property type="component" value="Unassembled WGS sequence"/>
</dbReference>
<dbReference type="AlphaFoldDB" id="A0A9D2A9V4"/>
<proteinExistence type="predicted"/>
<dbReference type="GO" id="GO:0030246">
    <property type="term" value="F:carbohydrate binding"/>
    <property type="evidence" value="ECO:0007669"/>
    <property type="project" value="InterPro"/>
</dbReference>
<evidence type="ECO:0000313" key="3">
    <source>
        <dbReference type="Proteomes" id="UP000823963"/>
    </source>
</evidence>
<dbReference type="SUPFAM" id="SSF74650">
    <property type="entry name" value="Galactose mutarotase-like"/>
    <property type="match status" value="1"/>
</dbReference>
<feature type="non-terminal residue" evidence="2">
    <location>
        <position position="343"/>
    </location>
</feature>
<gene>
    <name evidence="2" type="ORF">H9861_04080</name>
</gene>
<dbReference type="InterPro" id="IPR037018">
    <property type="entry name" value="GH65_N"/>
</dbReference>
<sequence>MKRTFEIDPWKVITHELNPEDKRLQESMTSIGNEYMGMRGMFEEKYSGDTHQGIYLGGVWYPDKTRVGWWKNGYPEYFGKVPNAIDFVSVDIKINGESIDLAKDSFSDFELCLDMKRGVLNRSFIVEKDGHKIQVKSERFVSIAFKELYANKLTFTNLSNEPVKIEVQSMINADVYNEDSNYGEQFWGVLNKEVADKTGRLVGKTAENNFGTPRFTVEMAMSHETDLNAVASENEEKYVANNFEGAIDSDQTVSFEKRVIVTTSRDYDTVDVLDEATTNLMNKAGEQTYDQLVQAQEDAWAERWEKSDITIDGDEAAQQGIRFNLFQLFSTYYGNDARLNIGP</sequence>
<dbReference type="Pfam" id="PF03636">
    <property type="entry name" value="Glyco_hydro_65N"/>
    <property type="match status" value="1"/>
</dbReference>
<reference evidence="2" key="1">
    <citation type="journal article" date="2021" name="PeerJ">
        <title>Extensive microbial diversity within the chicken gut microbiome revealed by metagenomics and culture.</title>
        <authorList>
            <person name="Gilroy R."/>
            <person name="Ravi A."/>
            <person name="Getino M."/>
            <person name="Pursley I."/>
            <person name="Horton D.L."/>
            <person name="Alikhan N.F."/>
            <person name="Baker D."/>
            <person name="Gharbi K."/>
            <person name="Hall N."/>
            <person name="Watson M."/>
            <person name="Adriaenssens E.M."/>
            <person name="Foster-Nyarko E."/>
            <person name="Jarju S."/>
            <person name="Secka A."/>
            <person name="Antonio M."/>
            <person name="Oren A."/>
            <person name="Chaudhuri R.R."/>
            <person name="La Ragione R."/>
            <person name="Hildebrand F."/>
            <person name="Pallen M.J."/>
        </authorList>
    </citation>
    <scope>NUCLEOTIDE SEQUENCE</scope>
    <source>
        <strain evidence="2">6627</strain>
    </source>
</reference>
<dbReference type="InterPro" id="IPR005196">
    <property type="entry name" value="Glyco_hydro_65_N"/>
</dbReference>
<dbReference type="SUPFAM" id="SSF48208">
    <property type="entry name" value="Six-hairpin glycosidases"/>
    <property type="match status" value="1"/>
</dbReference>
<reference evidence="2" key="2">
    <citation type="submission" date="2021-04" db="EMBL/GenBank/DDBJ databases">
        <authorList>
            <person name="Gilroy R."/>
        </authorList>
    </citation>
    <scope>NUCLEOTIDE SEQUENCE</scope>
    <source>
        <strain evidence="2">6627</strain>
    </source>
</reference>
<dbReference type="Gene3D" id="2.70.98.40">
    <property type="entry name" value="Glycoside hydrolase, family 65, N-terminal domain"/>
    <property type="match status" value="1"/>
</dbReference>
<dbReference type="PANTHER" id="PTHR11051">
    <property type="entry name" value="GLYCOSYL HYDROLASE-RELATED"/>
    <property type="match status" value="1"/>
</dbReference>
<comment type="caution">
    <text evidence="2">The sequence shown here is derived from an EMBL/GenBank/DDBJ whole genome shotgun (WGS) entry which is preliminary data.</text>
</comment>
<dbReference type="GO" id="GO:0016757">
    <property type="term" value="F:glycosyltransferase activity"/>
    <property type="evidence" value="ECO:0007669"/>
    <property type="project" value="UniProtKB-ARBA"/>
</dbReference>
<name>A0A9D2A9V4_9LACO</name>
<dbReference type="InterPro" id="IPR008928">
    <property type="entry name" value="6-hairpin_glycosidase_sf"/>
</dbReference>